<name>A0A645K0S5_9ZZZZ</name>
<dbReference type="EMBL" id="VSSQ01147091">
    <property type="protein sequence ID" value="MPN65154.1"/>
    <property type="molecule type" value="Genomic_DNA"/>
</dbReference>
<organism evidence="1">
    <name type="scientific">bioreactor metagenome</name>
    <dbReference type="NCBI Taxonomy" id="1076179"/>
    <lineage>
        <taxon>unclassified sequences</taxon>
        <taxon>metagenomes</taxon>
        <taxon>ecological metagenomes</taxon>
    </lineage>
</organism>
<sequence>MLGSNYEQSIYNTINTRRNGLIFEDANNINIANGSGITISSNYEKWRIAEVFSGLTTGLRIDTYWK</sequence>
<proteinExistence type="predicted"/>
<accession>A0A645K0S5</accession>
<evidence type="ECO:0000313" key="1">
    <source>
        <dbReference type="EMBL" id="MPN65154.1"/>
    </source>
</evidence>
<protein>
    <submittedName>
        <fullName evidence="1">Uncharacterized protein</fullName>
    </submittedName>
</protein>
<gene>
    <name evidence="1" type="ORF">SDC9_212933</name>
</gene>
<dbReference type="AlphaFoldDB" id="A0A645K0S5"/>
<comment type="caution">
    <text evidence="1">The sequence shown here is derived from an EMBL/GenBank/DDBJ whole genome shotgun (WGS) entry which is preliminary data.</text>
</comment>
<reference evidence="1" key="1">
    <citation type="submission" date="2019-08" db="EMBL/GenBank/DDBJ databases">
        <authorList>
            <person name="Kucharzyk K."/>
            <person name="Murdoch R.W."/>
            <person name="Higgins S."/>
            <person name="Loffler F."/>
        </authorList>
    </citation>
    <scope>NUCLEOTIDE SEQUENCE</scope>
</reference>